<protein>
    <submittedName>
        <fullName evidence="2">Protein CBG12125</fullName>
    </submittedName>
</protein>
<gene>
    <name evidence="2 4" type="ORF">CBG12125</name>
    <name evidence="2" type="ORF">CBG_12125</name>
</gene>
<evidence type="ECO:0000256" key="1">
    <source>
        <dbReference type="SAM" id="Phobius"/>
    </source>
</evidence>
<evidence type="ECO:0000313" key="3">
    <source>
        <dbReference type="Proteomes" id="UP000008549"/>
    </source>
</evidence>
<dbReference type="Pfam" id="PF10321">
    <property type="entry name" value="7TM_GPCR_Srt"/>
    <property type="match status" value="1"/>
</dbReference>
<dbReference type="HOGENOM" id="CLU_053041_0_0_1"/>
<feature type="transmembrane region" description="Helical" evidence="1">
    <location>
        <begin position="34"/>
        <end position="56"/>
    </location>
</feature>
<keyword evidence="1" id="KW-0472">Membrane</keyword>
<keyword evidence="1" id="KW-0812">Transmembrane</keyword>
<evidence type="ECO:0000313" key="4">
    <source>
        <dbReference type="WormBase" id="CBG12125"/>
    </source>
</evidence>
<keyword evidence="3" id="KW-1185">Reference proteome</keyword>
<name>A8XET4_CAEBR</name>
<feature type="transmembrane region" description="Helical" evidence="1">
    <location>
        <begin position="267"/>
        <end position="289"/>
    </location>
</feature>
<feature type="transmembrane region" description="Helical" evidence="1">
    <location>
        <begin position="237"/>
        <end position="255"/>
    </location>
</feature>
<sequence>MSLFYPLTHNFNLWPDAYECRVDFKRSKISWPIFGIYLMASGLIFMILYIPCFISLIKHKGKTPAYQLMLILAIIDILSLFTNSLASGFLSFYGIHFCDSPLFFFIIGDFASGAWMTGCLASILLGMERCTEINPKFLFSFLFEKNVFRVVKCVLLVYGIYSMVFNKPMFFNPDCSCFLSDPMIGKDPNLYPNFAHAANNVIAAVLTTFLYFYLCYFLIFKHGYSTSMWLYKSKRQIVLQGVILCFFHASAALIYEYMQHFYSPQWLIITGHVVWQWSSGCLCIAYLTLNRTIRDAVLKLVLPKCIRKKLGLYIGVEEHLALENGLGSLGIGGKMGINPGGPAVKVDNFFPGQFPG</sequence>
<feature type="transmembrane region" description="Helical" evidence="1">
    <location>
        <begin position="197"/>
        <end position="216"/>
    </location>
</feature>
<dbReference type="WormBase" id="CBG12125">
    <property type="protein sequence ID" value="CBP44186"/>
    <property type="gene ID" value="WBGene00033124"/>
</dbReference>
<dbReference type="AlphaFoldDB" id="A8XET4"/>
<feature type="transmembrane region" description="Helical" evidence="1">
    <location>
        <begin position="68"/>
        <end position="90"/>
    </location>
</feature>
<accession>A8XET4</accession>
<reference evidence="2 3" key="1">
    <citation type="journal article" date="2003" name="PLoS Biol.">
        <title>The genome sequence of Caenorhabditis briggsae: a platform for comparative genomics.</title>
        <authorList>
            <person name="Stein L.D."/>
            <person name="Bao Z."/>
            <person name="Blasiar D."/>
            <person name="Blumenthal T."/>
            <person name="Brent M.R."/>
            <person name="Chen N."/>
            <person name="Chinwalla A."/>
            <person name="Clarke L."/>
            <person name="Clee C."/>
            <person name="Coghlan A."/>
            <person name="Coulson A."/>
            <person name="D'Eustachio P."/>
            <person name="Fitch D.H."/>
            <person name="Fulton L.A."/>
            <person name="Fulton R.E."/>
            <person name="Griffiths-Jones S."/>
            <person name="Harris T.W."/>
            <person name="Hillier L.W."/>
            <person name="Kamath R."/>
            <person name="Kuwabara P.E."/>
            <person name="Mardis E.R."/>
            <person name="Marra M.A."/>
            <person name="Miner T.L."/>
            <person name="Minx P."/>
            <person name="Mullikin J.C."/>
            <person name="Plumb R.W."/>
            <person name="Rogers J."/>
            <person name="Schein J.E."/>
            <person name="Sohrmann M."/>
            <person name="Spieth J."/>
            <person name="Stajich J.E."/>
            <person name="Wei C."/>
            <person name="Willey D."/>
            <person name="Wilson R.K."/>
            <person name="Durbin R."/>
            <person name="Waterston R.H."/>
        </authorList>
    </citation>
    <scope>NUCLEOTIDE SEQUENCE [LARGE SCALE GENOMIC DNA]</scope>
    <source>
        <strain evidence="2 3">AF16</strain>
    </source>
</reference>
<dbReference type="CTD" id="8578201"/>
<reference evidence="2 3" key="2">
    <citation type="journal article" date="2011" name="PLoS Genet.">
        <title>Caenorhabditis briggsae recombinant inbred line genotypes reveal inter-strain incompatibility and the evolution of recombination.</title>
        <authorList>
            <person name="Ross J.A."/>
            <person name="Koboldt D.C."/>
            <person name="Staisch J.E."/>
            <person name="Chamberlin H.M."/>
            <person name="Gupta B.P."/>
            <person name="Miller R.D."/>
            <person name="Baird S.E."/>
            <person name="Haag E.S."/>
        </authorList>
    </citation>
    <scope>NUCLEOTIDE SEQUENCE [LARGE SCALE GENOMIC DNA]</scope>
    <source>
        <strain evidence="2 3">AF16</strain>
    </source>
</reference>
<feature type="transmembrane region" description="Helical" evidence="1">
    <location>
        <begin position="102"/>
        <end position="125"/>
    </location>
</feature>
<dbReference type="STRING" id="6238.A8XET4"/>
<dbReference type="GeneID" id="8578201"/>
<dbReference type="KEGG" id="cbr:CBG_12125"/>
<dbReference type="OMA" id="ITICQAK"/>
<evidence type="ECO:0000313" key="2">
    <source>
        <dbReference type="EMBL" id="CAP31156.1"/>
    </source>
</evidence>
<feature type="transmembrane region" description="Helical" evidence="1">
    <location>
        <begin position="146"/>
        <end position="164"/>
    </location>
</feature>
<dbReference type="PANTHER" id="PTHR23021">
    <property type="entry name" value="SERPENTINE RECEPTOR, CLASS T"/>
    <property type="match status" value="1"/>
</dbReference>
<proteinExistence type="predicted"/>
<dbReference type="InParanoid" id="A8XET4"/>
<organism evidence="2 3">
    <name type="scientific">Caenorhabditis briggsae</name>
    <dbReference type="NCBI Taxonomy" id="6238"/>
    <lineage>
        <taxon>Eukaryota</taxon>
        <taxon>Metazoa</taxon>
        <taxon>Ecdysozoa</taxon>
        <taxon>Nematoda</taxon>
        <taxon>Chromadorea</taxon>
        <taxon>Rhabditida</taxon>
        <taxon>Rhabditina</taxon>
        <taxon>Rhabditomorpha</taxon>
        <taxon>Rhabditoidea</taxon>
        <taxon>Rhabditidae</taxon>
        <taxon>Peloderinae</taxon>
        <taxon>Caenorhabditis</taxon>
    </lineage>
</organism>
<dbReference type="Proteomes" id="UP000008549">
    <property type="component" value="Unassembled WGS sequence"/>
</dbReference>
<dbReference type="EMBL" id="HE600941">
    <property type="protein sequence ID" value="CAP31156.1"/>
    <property type="molecule type" value="Genomic_DNA"/>
</dbReference>
<dbReference type="PANTHER" id="PTHR23021:SF19">
    <property type="entry name" value="SERPENTINE RECEPTOR, CLASS T"/>
    <property type="match status" value="1"/>
</dbReference>
<dbReference type="SUPFAM" id="SSF81321">
    <property type="entry name" value="Family A G protein-coupled receptor-like"/>
    <property type="match status" value="1"/>
</dbReference>
<dbReference type="eggNOG" id="ENOG502TJBR">
    <property type="taxonomic scope" value="Eukaryota"/>
</dbReference>
<dbReference type="InterPro" id="IPR019425">
    <property type="entry name" value="7TM_GPCR_serpentine_rcpt_Srt"/>
</dbReference>
<dbReference type="RefSeq" id="XP_002636206.1">
    <property type="nucleotide sequence ID" value="XM_002636160.1"/>
</dbReference>
<keyword evidence="1" id="KW-1133">Transmembrane helix</keyword>